<dbReference type="PANTHER" id="PTHR46394:SF1">
    <property type="entry name" value="PNPLA DOMAIN-CONTAINING PROTEIN"/>
    <property type="match status" value="1"/>
</dbReference>
<dbReference type="Proteomes" id="UP000735302">
    <property type="component" value="Unassembled WGS sequence"/>
</dbReference>
<keyword evidence="1" id="KW-0106">Calcium</keyword>
<dbReference type="PROSITE" id="PS00018">
    <property type="entry name" value="EF_HAND_1"/>
    <property type="match status" value="1"/>
</dbReference>
<keyword evidence="3" id="KW-0442">Lipid degradation</keyword>
<accession>A0AAV4ACD9</accession>
<name>A0AAV4ACD9_9GAST</name>
<comment type="caution">
    <text evidence="6">The sequence shown here is derived from an EMBL/GenBank/DDBJ whole genome shotgun (WGS) entry which is preliminary data.</text>
</comment>
<sequence length="497" mass="56264">LESFKASLSDVQLDALDKAALSVNVRDYNFPFENLVFEGGGTKGLALIGAVKCLEELGIRQQIRRFAGTSAGAITAAMVALGYPCEDLMEFWSGDVKSLFSDHSCGYLSFLPNLLRKFGWNPGNRILGWLGKMIAAKSQKNNPDMTFYDLYREMQVELCIVVTNLNQMSTEYCHPKTTPDMPIRTALRMSMSIPGVFTAPTFDNHGNLDVCVDGGVLCNYPIHCFDGWFLSMAKQDTFLLRMHPLRDLSKLISNRFEAHNTKTLGFLLFSADEDEVLRDQLEKRQGALVPSKPSRDTKLYRSKQDAKVSLAQTDTEYTKMCQAMEAFMKVLYKHNLEELEFIDKGELRRALDDTEEFTSEQAKLLFGEHVDVDTVFGWLDRNGDGKVSFLELFRFIEERGMRFQLRFQGFARREVTNFIQFLKALQGTMLTNMKYVHVKNEDLARTVGINTGHIGTLDYGMDDADRQFAVQRGYNATLTYLSYCVAANYPGVVSKHG</sequence>
<dbReference type="CDD" id="cd07207">
    <property type="entry name" value="Pat_ExoU_VipD_like"/>
    <property type="match status" value="1"/>
</dbReference>
<evidence type="ECO:0000256" key="1">
    <source>
        <dbReference type="ARBA" id="ARBA00022837"/>
    </source>
</evidence>
<feature type="active site" description="Proton acceptor" evidence="3">
    <location>
        <position position="213"/>
    </location>
</feature>
<dbReference type="InterPro" id="IPR002048">
    <property type="entry name" value="EF_hand_dom"/>
</dbReference>
<evidence type="ECO:0008006" key="8">
    <source>
        <dbReference type="Google" id="ProtNLM"/>
    </source>
</evidence>
<feature type="short sequence motif" description="GXSXG" evidence="3">
    <location>
        <begin position="68"/>
        <end position="72"/>
    </location>
</feature>
<dbReference type="SUPFAM" id="SSF47473">
    <property type="entry name" value="EF-hand"/>
    <property type="match status" value="1"/>
</dbReference>
<dbReference type="GO" id="GO:0005509">
    <property type="term" value="F:calcium ion binding"/>
    <property type="evidence" value="ECO:0007669"/>
    <property type="project" value="InterPro"/>
</dbReference>
<evidence type="ECO:0000256" key="2">
    <source>
        <dbReference type="ARBA" id="ARBA00023098"/>
    </source>
</evidence>
<dbReference type="SUPFAM" id="SSF52151">
    <property type="entry name" value="FabD/lysophospholipase-like"/>
    <property type="match status" value="1"/>
</dbReference>
<evidence type="ECO:0000256" key="3">
    <source>
        <dbReference type="PROSITE-ProRule" id="PRU01161"/>
    </source>
</evidence>
<gene>
    <name evidence="6" type="ORF">PoB_003530600</name>
</gene>
<dbReference type="InterPro" id="IPR011992">
    <property type="entry name" value="EF-hand-dom_pair"/>
</dbReference>
<keyword evidence="2 3" id="KW-0443">Lipid metabolism</keyword>
<dbReference type="InterPro" id="IPR018247">
    <property type="entry name" value="EF_Hand_1_Ca_BS"/>
</dbReference>
<feature type="short sequence motif" description="GXGXXG" evidence="3">
    <location>
        <begin position="39"/>
        <end position="44"/>
    </location>
</feature>
<dbReference type="InterPro" id="IPR052580">
    <property type="entry name" value="Lipid_Hydrolase"/>
</dbReference>
<dbReference type="InterPro" id="IPR002641">
    <property type="entry name" value="PNPLA_dom"/>
</dbReference>
<protein>
    <recommendedName>
        <fullName evidence="8">Calmodulin</fullName>
    </recommendedName>
</protein>
<dbReference type="PANTHER" id="PTHR46394">
    <property type="entry name" value="ANNEXIN"/>
    <property type="match status" value="1"/>
</dbReference>
<proteinExistence type="predicted"/>
<feature type="domain" description="EF-hand" evidence="4">
    <location>
        <begin position="379"/>
        <end position="402"/>
    </location>
</feature>
<dbReference type="PROSITE" id="PS51635">
    <property type="entry name" value="PNPLA"/>
    <property type="match status" value="1"/>
</dbReference>
<keyword evidence="7" id="KW-1185">Reference proteome</keyword>
<feature type="active site" description="Nucleophile" evidence="3">
    <location>
        <position position="70"/>
    </location>
</feature>
<feature type="non-terminal residue" evidence="6">
    <location>
        <position position="1"/>
    </location>
</feature>
<evidence type="ECO:0000259" key="5">
    <source>
        <dbReference type="PROSITE" id="PS51635"/>
    </source>
</evidence>
<organism evidence="6 7">
    <name type="scientific">Plakobranchus ocellatus</name>
    <dbReference type="NCBI Taxonomy" id="259542"/>
    <lineage>
        <taxon>Eukaryota</taxon>
        <taxon>Metazoa</taxon>
        <taxon>Spiralia</taxon>
        <taxon>Lophotrochozoa</taxon>
        <taxon>Mollusca</taxon>
        <taxon>Gastropoda</taxon>
        <taxon>Heterobranchia</taxon>
        <taxon>Euthyneura</taxon>
        <taxon>Panpulmonata</taxon>
        <taxon>Sacoglossa</taxon>
        <taxon>Placobranchoidea</taxon>
        <taxon>Plakobranchidae</taxon>
        <taxon>Plakobranchus</taxon>
    </lineage>
</organism>
<keyword evidence="3" id="KW-0378">Hydrolase</keyword>
<dbReference type="GO" id="GO:0016042">
    <property type="term" value="P:lipid catabolic process"/>
    <property type="evidence" value="ECO:0007669"/>
    <property type="project" value="UniProtKB-UniRule"/>
</dbReference>
<dbReference type="EMBL" id="BLXT01004001">
    <property type="protein sequence ID" value="GFO08801.1"/>
    <property type="molecule type" value="Genomic_DNA"/>
</dbReference>
<dbReference type="GO" id="GO:0016787">
    <property type="term" value="F:hydrolase activity"/>
    <property type="evidence" value="ECO:0007669"/>
    <property type="project" value="UniProtKB-UniRule"/>
</dbReference>
<feature type="domain" description="PNPLA" evidence="5">
    <location>
        <begin position="35"/>
        <end position="226"/>
    </location>
</feature>
<dbReference type="Pfam" id="PF01734">
    <property type="entry name" value="Patatin"/>
    <property type="match status" value="1"/>
</dbReference>
<evidence type="ECO:0000313" key="6">
    <source>
        <dbReference type="EMBL" id="GFO08801.1"/>
    </source>
</evidence>
<dbReference type="Gene3D" id="1.10.238.10">
    <property type="entry name" value="EF-hand"/>
    <property type="match status" value="1"/>
</dbReference>
<dbReference type="PROSITE" id="PS50222">
    <property type="entry name" value="EF_HAND_2"/>
    <property type="match status" value="1"/>
</dbReference>
<reference evidence="6 7" key="1">
    <citation type="journal article" date="2021" name="Elife">
        <title>Chloroplast acquisition without the gene transfer in kleptoplastic sea slugs, Plakobranchus ocellatus.</title>
        <authorList>
            <person name="Maeda T."/>
            <person name="Takahashi S."/>
            <person name="Yoshida T."/>
            <person name="Shimamura S."/>
            <person name="Takaki Y."/>
            <person name="Nagai Y."/>
            <person name="Toyoda A."/>
            <person name="Suzuki Y."/>
            <person name="Arimoto A."/>
            <person name="Ishii H."/>
            <person name="Satoh N."/>
            <person name="Nishiyama T."/>
            <person name="Hasebe M."/>
            <person name="Maruyama T."/>
            <person name="Minagawa J."/>
            <person name="Obokata J."/>
            <person name="Shigenobu S."/>
        </authorList>
    </citation>
    <scope>NUCLEOTIDE SEQUENCE [LARGE SCALE GENOMIC DNA]</scope>
</reference>
<dbReference type="AlphaFoldDB" id="A0AAV4ACD9"/>
<evidence type="ECO:0000313" key="7">
    <source>
        <dbReference type="Proteomes" id="UP000735302"/>
    </source>
</evidence>
<dbReference type="Gene3D" id="3.40.1090.10">
    <property type="entry name" value="Cytosolic phospholipase A2 catalytic domain"/>
    <property type="match status" value="2"/>
</dbReference>
<dbReference type="InterPro" id="IPR016035">
    <property type="entry name" value="Acyl_Trfase/lysoPLipase"/>
</dbReference>
<feature type="short sequence motif" description="DGA/G" evidence="3">
    <location>
        <begin position="213"/>
        <end position="215"/>
    </location>
</feature>
<evidence type="ECO:0000259" key="4">
    <source>
        <dbReference type="PROSITE" id="PS50222"/>
    </source>
</evidence>